<organism evidence="3 4">
    <name type="scientific">Mycolicibacterium rutilum</name>
    <name type="common">Mycobacterium rutilum</name>
    <dbReference type="NCBI Taxonomy" id="370526"/>
    <lineage>
        <taxon>Bacteria</taxon>
        <taxon>Bacillati</taxon>
        <taxon>Actinomycetota</taxon>
        <taxon>Actinomycetes</taxon>
        <taxon>Mycobacteriales</taxon>
        <taxon>Mycobacteriaceae</taxon>
        <taxon>Mycolicibacterium</taxon>
    </lineage>
</organism>
<comment type="similarity">
    <text evidence="1">Belongs to the bacterial ring-hydroxylating dioxygenase beta subunit family.</text>
</comment>
<evidence type="ECO:0000313" key="4">
    <source>
        <dbReference type="Proteomes" id="UP000182915"/>
    </source>
</evidence>
<dbReference type="PANTHER" id="PTHR41534">
    <property type="entry name" value="BLR3401 PROTEIN"/>
    <property type="match status" value="1"/>
</dbReference>
<keyword evidence="2" id="KW-0560">Oxidoreductase</keyword>
<gene>
    <name evidence="3" type="ORF">SAMN04489835_0161</name>
</gene>
<reference evidence="4" key="1">
    <citation type="submission" date="2016-10" db="EMBL/GenBank/DDBJ databases">
        <authorList>
            <person name="Varghese N."/>
            <person name="Submissions S."/>
        </authorList>
    </citation>
    <scope>NUCLEOTIDE SEQUENCE [LARGE SCALE GENOMIC DNA]</scope>
    <source>
        <strain evidence="4">DSM 45405</strain>
    </source>
</reference>
<dbReference type="Pfam" id="PF00866">
    <property type="entry name" value="Ring_hydroxyl_B"/>
    <property type="match status" value="1"/>
</dbReference>
<accession>A0A1H6IKU2</accession>
<protein>
    <submittedName>
        <fullName evidence="3">3-phenylpropionate/cinnamic acid dioxygenase, small subunit</fullName>
    </submittedName>
</protein>
<dbReference type="SUPFAM" id="SSF54427">
    <property type="entry name" value="NTF2-like"/>
    <property type="match status" value="1"/>
</dbReference>
<keyword evidence="4" id="KW-1185">Reference proteome</keyword>
<dbReference type="EMBL" id="LT629971">
    <property type="protein sequence ID" value="SEH46939.1"/>
    <property type="molecule type" value="Genomic_DNA"/>
</dbReference>
<dbReference type="STRING" id="370526.SAMN04489835_0161"/>
<dbReference type="InterPro" id="IPR000391">
    <property type="entry name" value="Rng_hydr_dOase-bsu"/>
</dbReference>
<dbReference type="OrthoDB" id="3212009at2"/>
<dbReference type="GO" id="GO:0051213">
    <property type="term" value="F:dioxygenase activity"/>
    <property type="evidence" value="ECO:0007669"/>
    <property type="project" value="UniProtKB-KW"/>
</dbReference>
<dbReference type="Proteomes" id="UP000182915">
    <property type="component" value="Chromosome I"/>
</dbReference>
<dbReference type="RefSeq" id="WP_083405533.1">
    <property type="nucleotide sequence ID" value="NZ_LT629971.1"/>
</dbReference>
<evidence type="ECO:0000256" key="2">
    <source>
        <dbReference type="ARBA" id="ARBA00023002"/>
    </source>
</evidence>
<proteinExistence type="inferred from homology"/>
<dbReference type="Gene3D" id="3.10.450.50">
    <property type="match status" value="1"/>
</dbReference>
<evidence type="ECO:0000313" key="3">
    <source>
        <dbReference type="EMBL" id="SEH46939.1"/>
    </source>
</evidence>
<dbReference type="InterPro" id="IPR032710">
    <property type="entry name" value="NTF2-like_dom_sf"/>
</dbReference>
<keyword evidence="3" id="KW-0223">Dioxygenase</keyword>
<dbReference type="GO" id="GO:0019380">
    <property type="term" value="P:3-phenylpropionate catabolic process"/>
    <property type="evidence" value="ECO:0007669"/>
    <property type="project" value="TreeGrafter"/>
</dbReference>
<evidence type="ECO:0000256" key="1">
    <source>
        <dbReference type="ARBA" id="ARBA00009570"/>
    </source>
</evidence>
<dbReference type="PANTHER" id="PTHR41534:SF2">
    <property type="entry name" value="3-PHENYLPROPIONATE_CINNAMIC ACID DIOXYGENASE SUBUNIT BETA"/>
    <property type="match status" value="1"/>
</dbReference>
<sequence length="173" mass="19590">MTAVDTTELLRLARVESAYRREAEQLDANRLADWYNWLHDDFRYEVPIPVTYGATGEAGYSERGVLAAETKPTIALWVDRLSEELIGSAYAENPPVRTRRFVTNVRVEPCGDDVLRVASNILLSWNQRGEPPVFATAERRDVLVDGGDGLLLRERRVLLDSDVVHLGHLRVIF</sequence>
<name>A0A1H6IKU2_MYCRU</name>
<dbReference type="AlphaFoldDB" id="A0A1H6IKU2"/>